<dbReference type="EMBL" id="BTPU01000010">
    <property type="protein sequence ID" value="GMQ61551.1"/>
    <property type="molecule type" value="Genomic_DNA"/>
</dbReference>
<sequence length="252" mass="29448">MDMIYDRYSVRKYLKQDLNDKQKEYLDNITKYEQQGILGNKVNVKLIKPNTKHLKFSYGMIRGMAGYMYGYVDYSTNGYIDYGYIMEKNILGMTRMNIGTCWLGGTFNKKFFCGESKMGNKIVPAVIAYGAYESKRKDKARKRKGFEEIIFDKELGNSLSISRDDVLYDAYEAVRLAPSALNKQPWRLVKKDNIIRFYQNTKSVEMNLGNIDMGIGMAHFEYGLNINKINYSWIKEDIEEIKDYIYCMSIKI</sequence>
<protein>
    <submittedName>
        <fullName evidence="1">Nitroreductase family protein</fullName>
    </submittedName>
</protein>
<proteinExistence type="predicted"/>
<comment type="caution">
    <text evidence="1">The sequence shown here is derived from an EMBL/GenBank/DDBJ whole genome shotgun (WGS) entry which is preliminary data.</text>
</comment>
<name>A0ACB5UGH2_9FIRM</name>
<accession>A0ACB5UGH2</accession>
<organism evidence="1 2">
    <name type="scientific">Vallitalea maricola</name>
    <dbReference type="NCBI Taxonomy" id="3074433"/>
    <lineage>
        <taxon>Bacteria</taxon>
        <taxon>Bacillati</taxon>
        <taxon>Bacillota</taxon>
        <taxon>Clostridia</taxon>
        <taxon>Lachnospirales</taxon>
        <taxon>Vallitaleaceae</taxon>
        <taxon>Vallitalea</taxon>
    </lineage>
</organism>
<keyword evidence="2" id="KW-1185">Reference proteome</keyword>
<evidence type="ECO:0000313" key="1">
    <source>
        <dbReference type="EMBL" id="GMQ61551.1"/>
    </source>
</evidence>
<reference evidence="1" key="1">
    <citation type="submission" date="2023-09" db="EMBL/GenBank/DDBJ databases">
        <title>Vallitalea sediminicola and Vallitalea maricola sp. nov., anaerobic bacteria isolated from marine sediment.</title>
        <authorList>
            <person name="Hirano S."/>
            <person name="Maeda A."/>
            <person name="Terahara T."/>
            <person name="Mori K."/>
            <person name="Hamada M."/>
            <person name="Matsumoto R."/>
            <person name="Kobayashi T."/>
        </authorList>
    </citation>
    <scope>NUCLEOTIDE SEQUENCE</scope>
    <source>
        <strain evidence="1">AN17-2</strain>
    </source>
</reference>
<evidence type="ECO:0000313" key="2">
    <source>
        <dbReference type="Proteomes" id="UP001374599"/>
    </source>
</evidence>
<gene>
    <name evidence="1" type="ORF">AN2V17_07800</name>
</gene>
<dbReference type="Proteomes" id="UP001374599">
    <property type="component" value="Unassembled WGS sequence"/>
</dbReference>